<dbReference type="EMBL" id="GBRD01008963">
    <property type="protein sequence ID" value="JAG56858.1"/>
    <property type="molecule type" value="Transcribed_RNA"/>
</dbReference>
<name>A0A0A9WS90_LYGHE</name>
<accession>A0A0A9WS90</accession>
<feature type="transmembrane region" description="Helical" evidence="6">
    <location>
        <begin position="191"/>
        <end position="211"/>
    </location>
</feature>
<dbReference type="PANTHER" id="PTHR10057">
    <property type="entry name" value="PERIPHERAL-TYPE BENZODIAZEPINE RECEPTOR"/>
    <property type="match status" value="1"/>
</dbReference>
<evidence type="ECO:0000256" key="4">
    <source>
        <dbReference type="ARBA" id="ARBA00022989"/>
    </source>
</evidence>
<proteinExistence type="inferred from homology"/>
<evidence type="ECO:0000256" key="2">
    <source>
        <dbReference type="ARBA" id="ARBA00007524"/>
    </source>
</evidence>
<dbReference type="GO" id="GO:0033013">
    <property type="term" value="P:tetrapyrrole metabolic process"/>
    <property type="evidence" value="ECO:0007669"/>
    <property type="project" value="UniProtKB-ARBA"/>
</dbReference>
<feature type="transmembrane region" description="Helical" evidence="6">
    <location>
        <begin position="66"/>
        <end position="87"/>
    </location>
</feature>
<dbReference type="EMBL" id="GBHO01032970">
    <property type="protein sequence ID" value="JAG10634.1"/>
    <property type="molecule type" value="Transcribed_RNA"/>
</dbReference>
<evidence type="ECO:0000313" key="7">
    <source>
        <dbReference type="EMBL" id="JAG10634.1"/>
    </source>
</evidence>
<evidence type="ECO:0000256" key="1">
    <source>
        <dbReference type="ARBA" id="ARBA00004141"/>
    </source>
</evidence>
<reference evidence="7" key="1">
    <citation type="journal article" date="2014" name="PLoS ONE">
        <title>Transcriptome-Based Identification of ABC Transporters in the Western Tarnished Plant Bug Lygus hesperus.</title>
        <authorList>
            <person name="Hull J.J."/>
            <person name="Chaney K."/>
            <person name="Geib S.M."/>
            <person name="Fabrick J.A."/>
            <person name="Brent C.S."/>
            <person name="Walsh D."/>
            <person name="Lavine L.C."/>
        </authorList>
    </citation>
    <scope>NUCLEOTIDE SEQUENCE</scope>
</reference>
<evidence type="ECO:0000256" key="5">
    <source>
        <dbReference type="ARBA" id="ARBA00023136"/>
    </source>
</evidence>
<keyword evidence="5 6" id="KW-0472">Membrane</keyword>
<dbReference type="GO" id="GO:0005741">
    <property type="term" value="C:mitochondrial outer membrane"/>
    <property type="evidence" value="ECO:0007669"/>
    <property type="project" value="TreeGrafter"/>
</dbReference>
<dbReference type="InterPro" id="IPR004307">
    <property type="entry name" value="TspO_MBR"/>
</dbReference>
<dbReference type="Pfam" id="PF03073">
    <property type="entry name" value="TspO_MBR"/>
    <property type="match status" value="1"/>
</dbReference>
<dbReference type="InterPro" id="IPR038330">
    <property type="entry name" value="TspO/MBR-related_sf"/>
</dbReference>
<organism evidence="7">
    <name type="scientific">Lygus hesperus</name>
    <name type="common">Western plant bug</name>
    <dbReference type="NCBI Taxonomy" id="30085"/>
    <lineage>
        <taxon>Eukaryota</taxon>
        <taxon>Metazoa</taxon>
        <taxon>Ecdysozoa</taxon>
        <taxon>Arthropoda</taxon>
        <taxon>Hexapoda</taxon>
        <taxon>Insecta</taxon>
        <taxon>Pterygota</taxon>
        <taxon>Neoptera</taxon>
        <taxon>Paraneoptera</taxon>
        <taxon>Hemiptera</taxon>
        <taxon>Heteroptera</taxon>
        <taxon>Panheteroptera</taxon>
        <taxon>Cimicomorpha</taxon>
        <taxon>Miridae</taxon>
        <taxon>Mirini</taxon>
        <taxon>Lygus</taxon>
    </lineage>
</organism>
<keyword evidence="4 6" id="KW-1133">Transmembrane helix</keyword>
<feature type="transmembrane region" description="Helical" evidence="6">
    <location>
        <begin position="140"/>
        <end position="160"/>
    </location>
</feature>
<evidence type="ECO:0000313" key="8">
    <source>
        <dbReference type="EMBL" id="JAG56858.1"/>
    </source>
</evidence>
<dbReference type="Gene3D" id="1.20.1260.100">
    <property type="entry name" value="TspO/MBR protein"/>
    <property type="match status" value="1"/>
</dbReference>
<comment type="similarity">
    <text evidence="2">Belongs to the TspO/BZRP family.</text>
</comment>
<feature type="transmembrane region" description="Helical" evidence="6">
    <location>
        <begin position="108"/>
        <end position="128"/>
    </location>
</feature>
<dbReference type="CDD" id="cd15904">
    <property type="entry name" value="TSPO_MBR"/>
    <property type="match status" value="1"/>
</dbReference>
<reference evidence="7" key="2">
    <citation type="submission" date="2014-07" db="EMBL/GenBank/DDBJ databases">
        <authorList>
            <person name="Hull J."/>
        </authorList>
    </citation>
    <scope>NUCLEOTIDE SEQUENCE</scope>
</reference>
<keyword evidence="3 6" id="KW-0812">Transmembrane</keyword>
<evidence type="ECO:0000256" key="3">
    <source>
        <dbReference type="ARBA" id="ARBA00022692"/>
    </source>
</evidence>
<protein>
    <submittedName>
        <fullName evidence="7">Translocator protein</fullName>
    </submittedName>
</protein>
<reference evidence="8" key="3">
    <citation type="submission" date="2014-09" db="EMBL/GenBank/DDBJ databases">
        <authorList>
            <person name="Magalhaes I.L.F."/>
            <person name="Oliveira U."/>
            <person name="Santos F.R."/>
            <person name="Vidigal T.H.D.A."/>
            <person name="Brescovit A.D."/>
            <person name="Santos A.J."/>
        </authorList>
    </citation>
    <scope>NUCLEOTIDE SEQUENCE</scope>
</reference>
<gene>
    <name evidence="7" type="primary">Tspo_33</name>
    <name evidence="7" type="ORF">CM83_19411</name>
</gene>
<dbReference type="AlphaFoldDB" id="A0A0A9WS90"/>
<dbReference type="FunFam" id="1.20.1260.100:FF:000001">
    <property type="entry name" value="translocator protein 2"/>
    <property type="match status" value="1"/>
</dbReference>
<sequence>MDDTAVLIDDIIDHYDGKYIWLEPSMGYNPNYPFLGSSAKSKEAKPACSCSINDIFISLLKDHPCLSAIAMTMIPNFGFFLIVDLTEDNGRWYSMLEHPSWGVTTGEIYFPLLLTVNFLQGYAAFLVWEEGGKRWDTLPLAFYGANLFFLWIHFPIFLGFRSLKWGAVDMCLTISAAAATTYFFYRENESAGFLMIPYVLLLFYDTMRDIWMYSKNSRPKESKPSEKTNPSSGG</sequence>
<evidence type="ECO:0000256" key="6">
    <source>
        <dbReference type="SAM" id="Phobius"/>
    </source>
</evidence>
<comment type="subcellular location">
    <subcellularLocation>
        <location evidence="1">Membrane</location>
        <topology evidence="1">Multi-pass membrane protein</topology>
    </subcellularLocation>
</comment>
<dbReference type="PANTHER" id="PTHR10057:SF0">
    <property type="entry name" value="TRANSLOCATOR PROTEIN"/>
    <property type="match status" value="1"/>
</dbReference>